<dbReference type="GO" id="GO:0000801">
    <property type="term" value="C:central element"/>
    <property type="evidence" value="ECO:0007669"/>
    <property type="project" value="TreeGrafter"/>
</dbReference>
<feature type="compositionally biased region" description="Basic and acidic residues" evidence="1">
    <location>
        <begin position="112"/>
        <end position="124"/>
    </location>
</feature>
<evidence type="ECO:0000256" key="1">
    <source>
        <dbReference type="SAM" id="MobiDB-lite"/>
    </source>
</evidence>
<protein>
    <recommendedName>
        <fullName evidence="4">Protein SIX6OS1</fullName>
    </recommendedName>
</protein>
<dbReference type="PANTHER" id="PTHR35449">
    <property type="entry name" value="PROTEIN SIX6OS1"/>
    <property type="match status" value="1"/>
</dbReference>
<dbReference type="AlphaFoldDB" id="A0A4Z2EKZ7"/>
<evidence type="ECO:0008006" key="4">
    <source>
        <dbReference type="Google" id="ProtNLM"/>
    </source>
</evidence>
<evidence type="ECO:0000313" key="3">
    <source>
        <dbReference type="Proteomes" id="UP000314294"/>
    </source>
</evidence>
<dbReference type="PANTHER" id="PTHR35449:SF1">
    <property type="entry name" value="PROTEIN SIX6OS1"/>
    <property type="match status" value="1"/>
</dbReference>
<proteinExistence type="predicted"/>
<dbReference type="GO" id="GO:0010705">
    <property type="term" value="P:meiotic DNA double-strand break processing involved in reciprocal meiotic recombination"/>
    <property type="evidence" value="ECO:0007669"/>
    <property type="project" value="TreeGrafter"/>
</dbReference>
<reference evidence="2 3" key="1">
    <citation type="submission" date="2019-03" db="EMBL/GenBank/DDBJ databases">
        <title>First draft genome of Liparis tanakae, snailfish: a comprehensive survey of snailfish specific genes.</title>
        <authorList>
            <person name="Kim W."/>
            <person name="Song I."/>
            <person name="Jeong J.-H."/>
            <person name="Kim D."/>
            <person name="Kim S."/>
            <person name="Ryu S."/>
            <person name="Song J.Y."/>
            <person name="Lee S.K."/>
        </authorList>
    </citation>
    <scope>NUCLEOTIDE SEQUENCE [LARGE SCALE GENOMIC DNA]</scope>
    <source>
        <tissue evidence="2">Muscle</tissue>
    </source>
</reference>
<name>A0A4Z2EKZ7_9TELE</name>
<comment type="caution">
    <text evidence="2">The sequence shown here is derived from an EMBL/GenBank/DDBJ whole genome shotgun (WGS) entry which is preliminary data.</text>
</comment>
<feature type="region of interest" description="Disordered" evidence="1">
    <location>
        <begin position="285"/>
        <end position="305"/>
    </location>
</feature>
<feature type="compositionally biased region" description="Polar residues" evidence="1">
    <location>
        <begin position="170"/>
        <end position="179"/>
    </location>
</feature>
<gene>
    <name evidence="2" type="ORF">EYF80_060224</name>
</gene>
<keyword evidence="3" id="KW-1185">Reference proteome</keyword>
<feature type="compositionally biased region" description="Polar residues" evidence="1">
    <location>
        <begin position="288"/>
        <end position="297"/>
    </location>
</feature>
<sequence length="305" mass="33349">MKATKSLLLQYEQTLRAELESRKASYNHDLVSGQQPIEEPDKPLDPQTEEESNSSIDISSLHLYQTKNANKTLVEATDAEEACEGNQVQHTTICSPSSGEENHELWACPPLDEQRQPDEMHTGEQDQETEQEDHVPQPTASAPEVEEQVAVDEEQAMSEEDHDEGLAAFPQSSSQDNNPQAPPGKTAAVPPTPTFPFNFSPAGSPCQGPSDSKSPAFLFALNSEPSTPGFSGFGFDAGNSQEEEAPFAFSFPFFNDKKTTEPKSSTGPEFLFGAPEQGEDFQFAFPSKSPQSTNTQGDFPFSFDF</sequence>
<evidence type="ECO:0000313" key="2">
    <source>
        <dbReference type="EMBL" id="TNN29627.1"/>
    </source>
</evidence>
<dbReference type="EMBL" id="SRLO01005423">
    <property type="protein sequence ID" value="TNN29627.1"/>
    <property type="molecule type" value="Genomic_DNA"/>
</dbReference>
<dbReference type="OrthoDB" id="8961345at2759"/>
<feature type="compositionally biased region" description="Polar residues" evidence="1">
    <location>
        <begin position="86"/>
        <end position="99"/>
    </location>
</feature>
<dbReference type="GO" id="GO:0007129">
    <property type="term" value="P:homologous chromosome pairing at meiosis"/>
    <property type="evidence" value="ECO:0007669"/>
    <property type="project" value="TreeGrafter"/>
</dbReference>
<feature type="region of interest" description="Disordered" evidence="1">
    <location>
        <begin position="80"/>
        <end position="220"/>
    </location>
</feature>
<dbReference type="GO" id="GO:0048477">
    <property type="term" value="P:oogenesis"/>
    <property type="evidence" value="ECO:0007669"/>
    <property type="project" value="TreeGrafter"/>
</dbReference>
<dbReference type="GO" id="GO:0007283">
    <property type="term" value="P:spermatogenesis"/>
    <property type="evidence" value="ECO:0007669"/>
    <property type="project" value="TreeGrafter"/>
</dbReference>
<feature type="compositionally biased region" description="Acidic residues" evidence="1">
    <location>
        <begin position="144"/>
        <end position="163"/>
    </location>
</feature>
<dbReference type="Proteomes" id="UP000314294">
    <property type="component" value="Unassembled WGS sequence"/>
</dbReference>
<organism evidence="2 3">
    <name type="scientific">Liparis tanakae</name>
    <name type="common">Tanaka's snailfish</name>
    <dbReference type="NCBI Taxonomy" id="230148"/>
    <lineage>
        <taxon>Eukaryota</taxon>
        <taxon>Metazoa</taxon>
        <taxon>Chordata</taxon>
        <taxon>Craniata</taxon>
        <taxon>Vertebrata</taxon>
        <taxon>Euteleostomi</taxon>
        <taxon>Actinopterygii</taxon>
        <taxon>Neopterygii</taxon>
        <taxon>Teleostei</taxon>
        <taxon>Neoteleostei</taxon>
        <taxon>Acanthomorphata</taxon>
        <taxon>Eupercaria</taxon>
        <taxon>Perciformes</taxon>
        <taxon>Cottioidei</taxon>
        <taxon>Cottales</taxon>
        <taxon>Liparidae</taxon>
        <taxon>Liparis</taxon>
    </lineage>
</organism>
<accession>A0A4Z2EKZ7</accession>
<feature type="region of interest" description="Disordered" evidence="1">
    <location>
        <begin position="23"/>
        <end position="61"/>
    </location>
</feature>